<evidence type="ECO:0000313" key="1">
    <source>
        <dbReference type="EMBL" id="KAG6660936.1"/>
    </source>
</evidence>
<gene>
    <name evidence="1" type="ORF">CIPAW_03G139600</name>
</gene>
<dbReference type="AlphaFoldDB" id="A0A8T1R221"/>
<sequence>MKENIEKVLNHEEKIELSLNKTKNLHSQRSKNFACKALPESFAIQDFELDKIYGVGSYSKALETTWPIGIGGASHLYFSKLSMCVGERGDAERI</sequence>
<dbReference type="Gene3D" id="1.20.5.110">
    <property type="match status" value="1"/>
</dbReference>
<dbReference type="Proteomes" id="UP000811609">
    <property type="component" value="Chromosome 3"/>
</dbReference>
<dbReference type="OrthoDB" id="10514081at2759"/>
<evidence type="ECO:0000313" key="2">
    <source>
        <dbReference type="Proteomes" id="UP000811609"/>
    </source>
</evidence>
<accession>A0A8T1R221</accession>
<keyword evidence="2" id="KW-1185">Reference proteome</keyword>
<comment type="caution">
    <text evidence="1">The sequence shown here is derived from an EMBL/GenBank/DDBJ whole genome shotgun (WGS) entry which is preliminary data.</text>
</comment>
<organism evidence="1 2">
    <name type="scientific">Carya illinoinensis</name>
    <name type="common">Pecan</name>
    <dbReference type="NCBI Taxonomy" id="32201"/>
    <lineage>
        <taxon>Eukaryota</taxon>
        <taxon>Viridiplantae</taxon>
        <taxon>Streptophyta</taxon>
        <taxon>Embryophyta</taxon>
        <taxon>Tracheophyta</taxon>
        <taxon>Spermatophyta</taxon>
        <taxon>Magnoliopsida</taxon>
        <taxon>eudicotyledons</taxon>
        <taxon>Gunneridae</taxon>
        <taxon>Pentapetalae</taxon>
        <taxon>rosids</taxon>
        <taxon>fabids</taxon>
        <taxon>Fagales</taxon>
        <taxon>Juglandaceae</taxon>
        <taxon>Carya</taxon>
    </lineage>
</organism>
<dbReference type="EMBL" id="CM031811">
    <property type="protein sequence ID" value="KAG6660936.1"/>
    <property type="molecule type" value="Genomic_DNA"/>
</dbReference>
<reference evidence="1" key="1">
    <citation type="submission" date="2020-12" db="EMBL/GenBank/DDBJ databases">
        <title>WGS assembly of Carya illinoinensis cv. Pawnee.</title>
        <authorList>
            <person name="Platts A."/>
            <person name="Shu S."/>
            <person name="Wright S."/>
            <person name="Barry K."/>
            <person name="Edger P."/>
            <person name="Pires J.C."/>
            <person name="Schmutz J."/>
        </authorList>
    </citation>
    <scope>NUCLEOTIDE SEQUENCE</scope>
    <source>
        <tissue evidence="1">Leaf</tissue>
    </source>
</reference>
<proteinExistence type="predicted"/>
<name>A0A8T1R221_CARIL</name>
<protein>
    <submittedName>
        <fullName evidence="1">Uncharacterized protein</fullName>
    </submittedName>
</protein>